<feature type="domain" description="PPIase FKBP-type" evidence="8">
    <location>
        <begin position="19"/>
        <end position="115"/>
    </location>
</feature>
<comment type="catalytic activity">
    <reaction evidence="1 6">
        <text>[protein]-peptidylproline (omega=180) = [protein]-peptidylproline (omega=0)</text>
        <dbReference type="Rhea" id="RHEA:16237"/>
        <dbReference type="Rhea" id="RHEA-COMP:10747"/>
        <dbReference type="Rhea" id="RHEA-COMP:10748"/>
        <dbReference type="ChEBI" id="CHEBI:83833"/>
        <dbReference type="ChEBI" id="CHEBI:83834"/>
        <dbReference type="EC" id="5.2.1.8"/>
    </reaction>
</comment>
<dbReference type="GO" id="GO:0005737">
    <property type="term" value="C:cytoplasm"/>
    <property type="evidence" value="ECO:0007669"/>
    <property type="project" value="TreeGrafter"/>
</dbReference>
<comment type="caution">
    <text evidence="9">The sequence shown here is derived from an EMBL/GenBank/DDBJ whole genome shotgun (WGS) entry which is preliminary data.</text>
</comment>
<dbReference type="EMBL" id="MU853445">
    <property type="protein sequence ID" value="KAK4130030.1"/>
    <property type="molecule type" value="Genomic_DNA"/>
</dbReference>
<evidence type="ECO:0000256" key="5">
    <source>
        <dbReference type="ARBA" id="ARBA00038106"/>
    </source>
</evidence>
<dbReference type="Gene3D" id="3.10.50.40">
    <property type="match status" value="1"/>
</dbReference>
<evidence type="ECO:0000256" key="6">
    <source>
        <dbReference type="PROSITE-ProRule" id="PRU00277"/>
    </source>
</evidence>
<dbReference type="PANTHER" id="PTHR10516">
    <property type="entry name" value="PEPTIDYL-PROLYL CIS-TRANS ISOMERASE"/>
    <property type="match status" value="1"/>
</dbReference>
<evidence type="ECO:0000313" key="10">
    <source>
        <dbReference type="Proteomes" id="UP001304895"/>
    </source>
</evidence>
<evidence type="ECO:0000256" key="1">
    <source>
        <dbReference type="ARBA" id="ARBA00000971"/>
    </source>
</evidence>
<dbReference type="PANTHER" id="PTHR10516:SF447">
    <property type="entry name" value="FK506-BINDING PROTEIN 1B"/>
    <property type="match status" value="1"/>
</dbReference>
<accession>A0AAN6UC93</accession>
<evidence type="ECO:0000256" key="2">
    <source>
        <dbReference type="ARBA" id="ARBA00013194"/>
    </source>
</evidence>
<sequence length="115" mass="12518">MAVTRTTRVPGTGQQPARGQTVTMTYTGWLKDTSQPGNKGQQFDSCIGKADFEVEIGVGRVILGEHSWDEAVLDMRVGEHATLDITSDYAYGERHAHPNPAGFRGHIPPNADLIL</sequence>
<dbReference type="AlphaFoldDB" id="A0AAN6UC93"/>
<dbReference type="PROSITE" id="PS50059">
    <property type="entry name" value="FKBP_PPIASE"/>
    <property type="match status" value="1"/>
</dbReference>
<evidence type="ECO:0000259" key="8">
    <source>
        <dbReference type="PROSITE" id="PS50059"/>
    </source>
</evidence>
<protein>
    <recommendedName>
        <fullName evidence="2 6">peptidylprolyl isomerase</fullName>
        <ecNumber evidence="2 6">5.2.1.8</ecNumber>
    </recommendedName>
</protein>
<evidence type="ECO:0000256" key="3">
    <source>
        <dbReference type="ARBA" id="ARBA00023110"/>
    </source>
</evidence>
<keyword evidence="3 6" id="KW-0697">Rotamase</keyword>
<reference evidence="9" key="2">
    <citation type="submission" date="2023-05" db="EMBL/GenBank/DDBJ databases">
        <authorList>
            <consortium name="Lawrence Berkeley National Laboratory"/>
            <person name="Steindorff A."/>
            <person name="Hensen N."/>
            <person name="Bonometti L."/>
            <person name="Westerberg I."/>
            <person name="Brannstrom I.O."/>
            <person name="Guillou S."/>
            <person name="Cros-Aarteil S."/>
            <person name="Calhoun S."/>
            <person name="Haridas S."/>
            <person name="Kuo A."/>
            <person name="Mondo S."/>
            <person name="Pangilinan J."/>
            <person name="Riley R."/>
            <person name="Labutti K."/>
            <person name="Andreopoulos B."/>
            <person name="Lipzen A."/>
            <person name="Chen C."/>
            <person name="Yanf M."/>
            <person name="Daum C."/>
            <person name="Ng V."/>
            <person name="Clum A."/>
            <person name="Ohm R."/>
            <person name="Martin F."/>
            <person name="Silar P."/>
            <person name="Natvig D."/>
            <person name="Lalanne C."/>
            <person name="Gautier V."/>
            <person name="Ament-Velasquez S.L."/>
            <person name="Kruys A."/>
            <person name="Hutchinson M.I."/>
            <person name="Powell A.J."/>
            <person name="Barry K."/>
            <person name="Miller A.N."/>
            <person name="Grigoriev I.V."/>
            <person name="Debuchy R."/>
            <person name="Gladieux P."/>
            <person name="Thoren M.H."/>
            <person name="Johannesson H."/>
        </authorList>
    </citation>
    <scope>NUCLEOTIDE SEQUENCE</scope>
    <source>
        <strain evidence="9">CBS 123565</strain>
    </source>
</reference>
<feature type="region of interest" description="Disordered" evidence="7">
    <location>
        <begin position="1"/>
        <end position="21"/>
    </location>
</feature>
<dbReference type="Proteomes" id="UP001304895">
    <property type="component" value="Unassembled WGS sequence"/>
</dbReference>
<evidence type="ECO:0000313" key="9">
    <source>
        <dbReference type="EMBL" id="KAK4130030.1"/>
    </source>
</evidence>
<dbReference type="InterPro" id="IPR046357">
    <property type="entry name" value="PPIase_dom_sf"/>
</dbReference>
<proteinExistence type="inferred from homology"/>
<organism evidence="9 10">
    <name type="scientific">Trichocladium antarcticum</name>
    <dbReference type="NCBI Taxonomy" id="1450529"/>
    <lineage>
        <taxon>Eukaryota</taxon>
        <taxon>Fungi</taxon>
        <taxon>Dikarya</taxon>
        <taxon>Ascomycota</taxon>
        <taxon>Pezizomycotina</taxon>
        <taxon>Sordariomycetes</taxon>
        <taxon>Sordariomycetidae</taxon>
        <taxon>Sordariales</taxon>
        <taxon>Chaetomiaceae</taxon>
        <taxon>Trichocladium</taxon>
    </lineage>
</organism>
<comment type="similarity">
    <text evidence="5">Belongs to the FKBP-type PPIase family. FKBP1 subfamily.</text>
</comment>
<gene>
    <name evidence="9" type="ORF">BT67DRAFT_392427</name>
</gene>
<keyword evidence="10" id="KW-1185">Reference proteome</keyword>
<dbReference type="GO" id="GO:0003755">
    <property type="term" value="F:peptidyl-prolyl cis-trans isomerase activity"/>
    <property type="evidence" value="ECO:0007669"/>
    <property type="project" value="UniProtKB-KW"/>
</dbReference>
<dbReference type="InterPro" id="IPR001179">
    <property type="entry name" value="PPIase_FKBP_dom"/>
</dbReference>
<keyword evidence="4 6" id="KW-0413">Isomerase</keyword>
<name>A0AAN6UC93_9PEZI</name>
<evidence type="ECO:0000256" key="7">
    <source>
        <dbReference type="SAM" id="MobiDB-lite"/>
    </source>
</evidence>
<evidence type="ECO:0000256" key="4">
    <source>
        <dbReference type="ARBA" id="ARBA00023235"/>
    </source>
</evidence>
<dbReference type="InterPro" id="IPR050689">
    <property type="entry name" value="FKBP-type_PPIase"/>
</dbReference>
<dbReference type="Pfam" id="PF00254">
    <property type="entry name" value="FKBP_C"/>
    <property type="match status" value="1"/>
</dbReference>
<reference evidence="9" key="1">
    <citation type="journal article" date="2023" name="Mol. Phylogenet. Evol.">
        <title>Genome-scale phylogeny and comparative genomics of the fungal order Sordariales.</title>
        <authorList>
            <person name="Hensen N."/>
            <person name="Bonometti L."/>
            <person name="Westerberg I."/>
            <person name="Brannstrom I.O."/>
            <person name="Guillou S."/>
            <person name="Cros-Aarteil S."/>
            <person name="Calhoun S."/>
            <person name="Haridas S."/>
            <person name="Kuo A."/>
            <person name="Mondo S."/>
            <person name="Pangilinan J."/>
            <person name="Riley R."/>
            <person name="LaButti K."/>
            <person name="Andreopoulos B."/>
            <person name="Lipzen A."/>
            <person name="Chen C."/>
            <person name="Yan M."/>
            <person name="Daum C."/>
            <person name="Ng V."/>
            <person name="Clum A."/>
            <person name="Steindorff A."/>
            <person name="Ohm R.A."/>
            <person name="Martin F."/>
            <person name="Silar P."/>
            <person name="Natvig D.O."/>
            <person name="Lalanne C."/>
            <person name="Gautier V."/>
            <person name="Ament-Velasquez S.L."/>
            <person name="Kruys A."/>
            <person name="Hutchinson M.I."/>
            <person name="Powell A.J."/>
            <person name="Barry K."/>
            <person name="Miller A.N."/>
            <person name="Grigoriev I.V."/>
            <person name="Debuchy R."/>
            <person name="Gladieux P."/>
            <person name="Hiltunen Thoren M."/>
            <person name="Johannesson H."/>
        </authorList>
    </citation>
    <scope>NUCLEOTIDE SEQUENCE</scope>
    <source>
        <strain evidence="9">CBS 123565</strain>
    </source>
</reference>
<dbReference type="EC" id="5.2.1.8" evidence="2 6"/>
<dbReference type="SUPFAM" id="SSF54534">
    <property type="entry name" value="FKBP-like"/>
    <property type="match status" value="1"/>
</dbReference>